<sequence length="209" mass="22767">MPNSIPNDIYQYSLSSAYRAGLTFGGPPVAFLTNHGTHGTGYFESSSGSGRPDDMIQLDSIAYSIDSTGSAAPAEKSACMPHTSVVVFQPTYRFKAPPGTSSSKVKEEVFSMGRNTPMPFRATGGFKSIQTEQKTYSDVKGTIFGFVIPPWQKEVSGDGLVCCFLSEDKKTGGRVKEFEAGEALEVDWAKCGRFHLGFPQEEEYEQLDI</sequence>
<keyword evidence="8" id="KW-0456">Lyase</keyword>
<gene>
    <name evidence="9" type="ORF">WHR41_06533</name>
</gene>
<keyword evidence="10" id="KW-1185">Reference proteome</keyword>
<proteinExistence type="inferred from homology"/>
<organism evidence="9 10">
    <name type="scientific">Cladosporium halotolerans</name>
    <dbReference type="NCBI Taxonomy" id="1052096"/>
    <lineage>
        <taxon>Eukaryota</taxon>
        <taxon>Fungi</taxon>
        <taxon>Dikarya</taxon>
        <taxon>Ascomycota</taxon>
        <taxon>Pezizomycotina</taxon>
        <taxon>Dothideomycetes</taxon>
        <taxon>Dothideomycetidae</taxon>
        <taxon>Cladosporiales</taxon>
        <taxon>Cladosporiaceae</taxon>
        <taxon>Cladosporium</taxon>
    </lineage>
</organism>
<dbReference type="AlphaFoldDB" id="A0AB34KPK9"/>
<keyword evidence="6" id="KW-0210">Decarboxylase</keyword>
<evidence type="ECO:0000313" key="10">
    <source>
        <dbReference type="Proteomes" id="UP000803884"/>
    </source>
</evidence>
<evidence type="ECO:0000256" key="1">
    <source>
        <dbReference type="ARBA" id="ARBA00001784"/>
    </source>
</evidence>
<dbReference type="GO" id="GO:0045151">
    <property type="term" value="P:acetoin biosynthetic process"/>
    <property type="evidence" value="ECO:0007669"/>
    <property type="project" value="UniProtKB-KW"/>
</dbReference>
<evidence type="ECO:0000256" key="2">
    <source>
        <dbReference type="ARBA" id="ARBA00005170"/>
    </source>
</evidence>
<dbReference type="SUPFAM" id="SSF117856">
    <property type="entry name" value="AF0104/ALDC/Ptd012-like"/>
    <property type="match status" value="1"/>
</dbReference>
<dbReference type="GO" id="GO:0047605">
    <property type="term" value="F:acetolactate decarboxylase activity"/>
    <property type="evidence" value="ECO:0007669"/>
    <property type="project" value="UniProtKB-EC"/>
</dbReference>
<dbReference type="PANTHER" id="PTHR35524:SF1">
    <property type="entry name" value="ALPHA-ACETOLACTATE DECARBOXYLASE"/>
    <property type="match status" value="1"/>
</dbReference>
<evidence type="ECO:0000256" key="6">
    <source>
        <dbReference type="ARBA" id="ARBA00022793"/>
    </source>
</evidence>
<dbReference type="EC" id="4.1.1.5" evidence="4"/>
<comment type="caution">
    <text evidence="9">The sequence shown here is derived from an EMBL/GenBank/DDBJ whole genome shotgun (WGS) entry which is preliminary data.</text>
</comment>
<evidence type="ECO:0000256" key="3">
    <source>
        <dbReference type="ARBA" id="ARBA00007106"/>
    </source>
</evidence>
<dbReference type="PANTHER" id="PTHR35524">
    <property type="entry name" value="ALPHA-ACETOLACTATE DECARBOXYLASE"/>
    <property type="match status" value="1"/>
</dbReference>
<evidence type="ECO:0000256" key="7">
    <source>
        <dbReference type="ARBA" id="ARBA00023061"/>
    </source>
</evidence>
<evidence type="ECO:0000256" key="4">
    <source>
        <dbReference type="ARBA" id="ARBA00013204"/>
    </source>
</evidence>
<keyword evidence="7" id="KW-0005">Acetoin biosynthesis</keyword>
<dbReference type="Proteomes" id="UP000803884">
    <property type="component" value="Unassembled WGS sequence"/>
</dbReference>
<comment type="similarity">
    <text evidence="3">Belongs to the alpha-acetolactate decarboxylase family.</text>
</comment>
<reference evidence="9 10" key="1">
    <citation type="journal article" date="2020" name="Microbiol. Resour. Announc.">
        <title>Draft Genome Sequence of a Cladosporium Species Isolated from the Mesophotic Ascidian Didemnum maculosum.</title>
        <authorList>
            <person name="Gioti A."/>
            <person name="Siaperas R."/>
            <person name="Nikolaivits E."/>
            <person name="Le Goff G."/>
            <person name="Ouazzani J."/>
            <person name="Kotoulas G."/>
            <person name="Topakas E."/>
        </authorList>
    </citation>
    <scope>NUCLEOTIDE SEQUENCE [LARGE SCALE GENOMIC DNA]</scope>
    <source>
        <strain evidence="9 10">TM138-S3</strain>
    </source>
</reference>
<accession>A0AB34KPK9</accession>
<evidence type="ECO:0000256" key="8">
    <source>
        <dbReference type="ARBA" id="ARBA00023239"/>
    </source>
</evidence>
<dbReference type="RefSeq" id="XP_069228244.1">
    <property type="nucleotide sequence ID" value="XM_069375138.1"/>
</dbReference>
<dbReference type="EMBL" id="JAAQHG020000021">
    <property type="protein sequence ID" value="KAL1585138.1"/>
    <property type="molecule type" value="Genomic_DNA"/>
</dbReference>
<evidence type="ECO:0000313" key="9">
    <source>
        <dbReference type="EMBL" id="KAL1585138.1"/>
    </source>
</evidence>
<dbReference type="Gene3D" id="3.30.1330.80">
    <property type="entry name" value="Hypothetical protein, similar to alpha- acetolactate decarboxylase, domain 2"/>
    <property type="match status" value="2"/>
</dbReference>
<name>A0AB34KPK9_9PEZI</name>
<comment type="catalytic activity">
    <reaction evidence="1">
        <text>(2S)-2-acetolactate + H(+) = (R)-acetoin + CO2</text>
        <dbReference type="Rhea" id="RHEA:21580"/>
        <dbReference type="ChEBI" id="CHEBI:15378"/>
        <dbReference type="ChEBI" id="CHEBI:15686"/>
        <dbReference type="ChEBI" id="CHEBI:16526"/>
        <dbReference type="ChEBI" id="CHEBI:58476"/>
        <dbReference type="EC" id="4.1.1.5"/>
    </reaction>
</comment>
<evidence type="ECO:0000256" key="5">
    <source>
        <dbReference type="ARBA" id="ARBA00020164"/>
    </source>
</evidence>
<comment type="pathway">
    <text evidence="2">Polyol metabolism; (R,R)-butane-2,3-diol biosynthesis; (R,R)-butane-2,3-diol from pyruvate: step 2/3.</text>
</comment>
<dbReference type="GeneID" id="96007976"/>
<dbReference type="InterPro" id="IPR005128">
    <property type="entry name" value="Acetolactate_a_deCO2ase"/>
</dbReference>
<protein>
    <recommendedName>
        <fullName evidence="5">Alpha-acetolactate decarboxylase</fullName>
        <ecNumber evidence="4">4.1.1.5</ecNumber>
    </recommendedName>
</protein>
<dbReference type="Pfam" id="PF03306">
    <property type="entry name" value="AAL_decarboxy"/>
    <property type="match status" value="1"/>
</dbReference>